<accession>A0ABP0FSY0</accession>
<feature type="compositionally biased region" description="Basic residues" evidence="1">
    <location>
        <begin position="66"/>
        <end position="80"/>
    </location>
</feature>
<dbReference type="PANTHER" id="PTHR31968">
    <property type="entry name" value="SERINE/ARGININE-RELATED PROTEIN 53"/>
    <property type="match status" value="1"/>
</dbReference>
<keyword evidence="3" id="KW-1185">Reference proteome</keyword>
<sequence length="308" mass="35345">MGRYSSSDSENSDRGSSSKRKTKSSRKRRSRSSSYDSSKRKHGKSRRNRSRSRSSSYEERGTTDSRRKRSRSRDKSRHRSSRNDSSTKRSKKSREQSPSAPRRKKHVDAVMGVSTGTMKDVMDILPGFSKMAPAEQSRIRIQRALQAAVDKEEDTQDVVQTPDETTDDTTTVRNQIERAKAIQAIEEGDDDLGVDFLPSHFRSTNKTKKKSTEKEQLKTTFMERESTHELAMFGHASMLTMDEAMKRKKETDEAALYKAKKRIDFKQRDPRTLLAPELLIGPDKVAARWRSKLASLRQRFVHELNTNP</sequence>
<evidence type="ECO:0000256" key="1">
    <source>
        <dbReference type="SAM" id="MobiDB-lite"/>
    </source>
</evidence>
<evidence type="ECO:0000313" key="2">
    <source>
        <dbReference type="EMBL" id="CAK8682733.1"/>
    </source>
</evidence>
<comment type="caution">
    <text evidence="2">The sequence shown here is derived from an EMBL/GenBank/DDBJ whole genome shotgun (WGS) entry which is preliminary data.</text>
</comment>
<protein>
    <submittedName>
        <fullName evidence="2">Uncharacterized protein</fullName>
    </submittedName>
</protein>
<dbReference type="Proteomes" id="UP001642483">
    <property type="component" value="Unassembled WGS sequence"/>
</dbReference>
<organism evidence="2 3">
    <name type="scientific">Clavelina lepadiformis</name>
    <name type="common">Light-bulb sea squirt</name>
    <name type="synonym">Ascidia lepadiformis</name>
    <dbReference type="NCBI Taxonomy" id="159417"/>
    <lineage>
        <taxon>Eukaryota</taxon>
        <taxon>Metazoa</taxon>
        <taxon>Chordata</taxon>
        <taxon>Tunicata</taxon>
        <taxon>Ascidiacea</taxon>
        <taxon>Aplousobranchia</taxon>
        <taxon>Clavelinidae</taxon>
        <taxon>Clavelina</taxon>
    </lineage>
</organism>
<dbReference type="PANTHER" id="PTHR31968:SF4">
    <property type="entry name" value="SERINE_ARGININE-RELATED PROTEIN 53"/>
    <property type="match status" value="1"/>
</dbReference>
<evidence type="ECO:0000313" key="3">
    <source>
        <dbReference type="Proteomes" id="UP001642483"/>
    </source>
</evidence>
<dbReference type="InterPro" id="IPR034604">
    <property type="entry name" value="SRRP53"/>
</dbReference>
<dbReference type="EMBL" id="CAWYQH010000096">
    <property type="protein sequence ID" value="CAK8682733.1"/>
    <property type="molecule type" value="Genomic_DNA"/>
</dbReference>
<reference evidence="2 3" key="1">
    <citation type="submission" date="2024-02" db="EMBL/GenBank/DDBJ databases">
        <authorList>
            <person name="Daric V."/>
            <person name="Darras S."/>
        </authorList>
    </citation>
    <scope>NUCLEOTIDE SEQUENCE [LARGE SCALE GENOMIC DNA]</scope>
</reference>
<proteinExistence type="predicted"/>
<feature type="compositionally biased region" description="Basic residues" evidence="1">
    <location>
        <begin position="17"/>
        <end position="31"/>
    </location>
</feature>
<gene>
    <name evidence="2" type="ORF">CVLEPA_LOCUS13523</name>
</gene>
<feature type="region of interest" description="Disordered" evidence="1">
    <location>
        <begin position="1"/>
        <end position="114"/>
    </location>
</feature>
<feature type="compositionally biased region" description="Basic and acidic residues" evidence="1">
    <location>
        <begin position="56"/>
        <end position="65"/>
    </location>
</feature>
<name>A0ABP0FSY0_CLALP</name>
<feature type="compositionally biased region" description="Basic residues" evidence="1">
    <location>
        <begin position="39"/>
        <end position="52"/>
    </location>
</feature>